<dbReference type="OMA" id="WCIRKTS"/>
<dbReference type="FunCoup" id="E1Z930">
    <property type="interactions" value="1079"/>
</dbReference>
<proteinExistence type="predicted"/>
<dbReference type="AlphaFoldDB" id="E1Z930"/>
<dbReference type="KEGG" id="cvr:CHLNCDRAFT_20838"/>
<reference evidence="8 9" key="1">
    <citation type="journal article" date="2010" name="Plant Cell">
        <title>The Chlorella variabilis NC64A genome reveals adaptation to photosymbiosis, coevolution with viruses, and cryptic sex.</title>
        <authorList>
            <person name="Blanc G."/>
            <person name="Duncan G."/>
            <person name="Agarkova I."/>
            <person name="Borodovsky M."/>
            <person name="Gurnon J."/>
            <person name="Kuo A."/>
            <person name="Lindquist E."/>
            <person name="Lucas S."/>
            <person name="Pangilinan J."/>
            <person name="Polle J."/>
            <person name="Salamov A."/>
            <person name="Terry A."/>
            <person name="Yamada T."/>
            <person name="Dunigan D.D."/>
            <person name="Grigoriev I.V."/>
            <person name="Claverie J.M."/>
            <person name="Van Etten J.L."/>
        </authorList>
    </citation>
    <scope>NUCLEOTIDE SEQUENCE [LARGE SCALE GENOMIC DNA]</scope>
    <source>
        <strain evidence="8 9">NC64A</strain>
    </source>
</reference>
<gene>
    <name evidence="8" type="ORF">CHLNCDRAFT_20838</name>
</gene>
<evidence type="ECO:0000256" key="2">
    <source>
        <dbReference type="ARBA" id="ARBA00022692"/>
    </source>
</evidence>
<feature type="region of interest" description="Disordered" evidence="5">
    <location>
        <begin position="1"/>
        <end position="20"/>
    </location>
</feature>
<feature type="transmembrane region" description="Helical" evidence="6">
    <location>
        <begin position="305"/>
        <end position="324"/>
    </location>
</feature>
<comment type="subcellular location">
    <subcellularLocation>
        <location evidence="1">Membrane</location>
        <topology evidence="1">Multi-pass membrane protein</topology>
    </subcellularLocation>
</comment>
<keyword evidence="3 6" id="KW-1133">Transmembrane helix</keyword>
<evidence type="ECO:0000256" key="6">
    <source>
        <dbReference type="SAM" id="Phobius"/>
    </source>
</evidence>
<name>E1Z930_CHLVA</name>
<evidence type="ECO:0000313" key="9">
    <source>
        <dbReference type="Proteomes" id="UP000008141"/>
    </source>
</evidence>
<dbReference type="InterPro" id="IPR004853">
    <property type="entry name" value="Sugar_P_trans_dom"/>
</dbReference>
<evidence type="ECO:0000256" key="3">
    <source>
        <dbReference type="ARBA" id="ARBA00022989"/>
    </source>
</evidence>
<feature type="transmembrane region" description="Helical" evidence="6">
    <location>
        <begin position="147"/>
        <end position="166"/>
    </location>
</feature>
<evidence type="ECO:0000256" key="4">
    <source>
        <dbReference type="ARBA" id="ARBA00023136"/>
    </source>
</evidence>
<keyword evidence="2 6" id="KW-0812">Transmembrane</keyword>
<keyword evidence="9" id="KW-1185">Reference proteome</keyword>
<dbReference type="InParanoid" id="E1Z930"/>
<organism evidence="9">
    <name type="scientific">Chlorella variabilis</name>
    <name type="common">Green alga</name>
    <dbReference type="NCBI Taxonomy" id="554065"/>
    <lineage>
        <taxon>Eukaryota</taxon>
        <taxon>Viridiplantae</taxon>
        <taxon>Chlorophyta</taxon>
        <taxon>core chlorophytes</taxon>
        <taxon>Trebouxiophyceae</taxon>
        <taxon>Chlorellales</taxon>
        <taxon>Chlorellaceae</taxon>
        <taxon>Chlorella clade</taxon>
        <taxon>Chlorella</taxon>
    </lineage>
</organism>
<feature type="transmembrane region" description="Helical" evidence="6">
    <location>
        <begin position="95"/>
        <end position="114"/>
    </location>
</feature>
<dbReference type="OrthoDB" id="417037at2759"/>
<protein>
    <recommendedName>
        <fullName evidence="7">Sugar phosphate transporter domain-containing protein</fullName>
    </recommendedName>
</protein>
<feature type="transmembrane region" description="Helical" evidence="6">
    <location>
        <begin position="279"/>
        <end position="299"/>
    </location>
</feature>
<feature type="transmembrane region" description="Helical" evidence="6">
    <location>
        <begin position="172"/>
        <end position="191"/>
    </location>
</feature>
<dbReference type="GO" id="GO:0016020">
    <property type="term" value="C:membrane"/>
    <property type="evidence" value="ECO:0007669"/>
    <property type="project" value="UniProtKB-SubCell"/>
</dbReference>
<feature type="transmembrane region" description="Helical" evidence="6">
    <location>
        <begin position="250"/>
        <end position="272"/>
    </location>
</feature>
<dbReference type="EMBL" id="GL433839">
    <property type="protein sequence ID" value="EFN57445.1"/>
    <property type="molecule type" value="Genomic_DNA"/>
</dbReference>
<feature type="transmembrane region" description="Helical" evidence="6">
    <location>
        <begin position="61"/>
        <end position="83"/>
    </location>
</feature>
<dbReference type="eggNOG" id="KOG1444">
    <property type="taxonomic scope" value="Eukaryota"/>
</dbReference>
<evidence type="ECO:0000313" key="8">
    <source>
        <dbReference type="EMBL" id="EFN57445.1"/>
    </source>
</evidence>
<sequence>MGTSQPAEVESSPLLSPGGQPHGLGLNRAVYTSAGYCTSSTALILLNKVALSSFQFKSANALLFSQCLLSVMAVRICSMAGIVKLEPLNSHIIKIWLPVNLVFLGMIGTSFWALRSLNVGMVTVLKQLTNLFVLGGDYLLYNRTYKLNVWGCVALMLLAAICGAATDLVFDALGYLWQIINCMFTAGYALYMRGAMDRVAKHTSDGKKLGEFSMVFYNNLLSLPFLLLIMAATGEAQTVWQEPDLHNTTFLLVAGFSGLIGFAVSFASLSFLSSTTPSIFSLVGSLNKVPLAIIGLLAFNVPWTLPNMASILVGTLAGVVFAVVKSRS</sequence>
<dbReference type="InterPro" id="IPR050186">
    <property type="entry name" value="TPT_transporter"/>
</dbReference>
<dbReference type="GeneID" id="17357268"/>
<accession>E1Z930</accession>
<dbReference type="Proteomes" id="UP000008141">
    <property type="component" value="Unassembled WGS sequence"/>
</dbReference>
<dbReference type="PANTHER" id="PTHR11132">
    <property type="entry name" value="SOLUTE CARRIER FAMILY 35"/>
    <property type="match status" value="1"/>
</dbReference>
<dbReference type="Pfam" id="PF03151">
    <property type="entry name" value="TPT"/>
    <property type="match status" value="1"/>
</dbReference>
<evidence type="ECO:0000256" key="1">
    <source>
        <dbReference type="ARBA" id="ARBA00004141"/>
    </source>
</evidence>
<evidence type="ECO:0000256" key="5">
    <source>
        <dbReference type="SAM" id="MobiDB-lite"/>
    </source>
</evidence>
<keyword evidence="4 6" id="KW-0472">Membrane</keyword>
<feature type="domain" description="Sugar phosphate transporter" evidence="7">
    <location>
        <begin position="33"/>
        <end position="314"/>
    </location>
</feature>
<dbReference type="RefSeq" id="XP_005849547.1">
    <property type="nucleotide sequence ID" value="XM_005849485.1"/>
</dbReference>
<evidence type="ECO:0000259" key="7">
    <source>
        <dbReference type="Pfam" id="PF03151"/>
    </source>
</evidence>
<feature type="transmembrane region" description="Helical" evidence="6">
    <location>
        <begin position="212"/>
        <end position="230"/>
    </location>
</feature>